<comment type="caution">
    <text evidence="2">The sequence shown here is derived from an EMBL/GenBank/DDBJ whole genome shotgun (WGS) entry which is preliminary data.</text>
</comment>
<name>A0A9N9KH83_9GLOM</name>
<evidence type="ECO:0000313" key="3">
    <source>
        <dbReference type="Proteomes" id="UP000789759"/>
    </source>
</evidence>
<evidence type="ECO:0000313" key="2">
    <source>
        <dbReference type="EMBL" id="CAG8829859.1"/>
    </source>
</evidence>
<protein>
    <submittedName>
        <fullName evidence="2">23899_t:CDS:1</fullName>
    </submittedName>
</protein>
<keyword evidence="1" id="KW-1133">Transmembrane helix</keyword>
<keyword evidence="3" id="KW-1185">Reference proteome</keyword>
<dbReference type="OrthoDB" id="2438787at2759"/>
<feature type="transmembrane region" description="Helical" evidence="1">
    <location>
        <begin position="72"/>
        <end position="92"/>
    </location>
</feature>
<dbReference type="SUPFAM" id="SSF140996">
    <property type="entry name" value="Hermes dimerisation domain"/>
    <property type="match status" value="1"/>
</dbReference>
<organism evidence="2 3">
    <name type="scientific">Cetraspora pellucida</name>
    <dbReference type="NCBI Taxonomy" id="1433469"/>
    <lineage>
        <taxon>Eukaryota</taxon>
        <taxon>Fungi</taxon>
        <taxon>Fungi incertae sedis</taxon>
        <taxon>Mucoromycota</taxon>
        <taxon>Glomeromycotina</taxon>
        <taxon>Glomeromycetes</taxon>
        <taxon>Diversisporales</taxon>
        <taxon>Gigasporaceae</taxon>
        <taxon>Cetraspora</taxon>
    </lineage>
</organism>
<feature type="non-terminal residue" evidence="2">
    <location>
        <position position="139"/>
    </location>
</feature>
<proteinExistence type="predicted"/>
<reference evidence="2" key="1">
    <citation type="submission" date="2021-06" db="EMBL/GenBank/DDBJ databases">
        <authorList>
            <person name="Kallberg Y."/>
            <person name="Tangrot J."/>
            <person name="Rosling A."/>
        </authorList>
    </citation>
    <scope>NUCLEOTIDE SEQUENCE</scope>
    <source>
        <strain evidence="2">FL966</strain>
    </source>
</reference>
<accession>A0A9N9KH83</accession>
<evidence type="ECO:0000256" key="1">
    <source>
        <dbReference type="SAM" id="Phobius"/>
    </source>
</evidence>
<keyword evidence="1" id="KW-0472">Membrane</keyword>
<sequence length="139" mass="16007">IRGRPEELKSHLALFCNVIPQDIKLEYLEILANINSSKKTKNNSSSSEKLVFDYYDSTTNIEPNKKNRIDQALIRFFICCGIPFSVVGHPYFIDFIKSLCYGYIPPNRLTLSTTILNQEISTVLIKINKELEYENNLTL</sequence>
<dbReference type="Proteomes" id="UP000789759">
    <property type="component" value="Unassembled WGS sequence"/>
</dbReference>
<dbReference type="AlphaFoldDB" id="A0A9N9KH83"/>
<feature type="non-terminal residue" evidence="2">
    <location>
        <position position="1"/>
    </location>
</feature>
<gene>
    <name evidence="2" type="ORF">CPELLU_LOCUS20537</name>
</gene>
<keyword evidence="1" id="KW-0812">Transmembrane</keyword>
<dbReference type="EMBL" id="CAJVQA010062943">
    <property type="protein sequence ID" value="CAG8829859.1"/>
    <property type="molecule type" value="Genomic_DNA"/>
</dbReference>